<dbReference type="EMBL" id="CAKXZT010000140">
    <property type="protein sequence ID" value="CAH2404885.1"/>
    <property type="molecule type" value="Genomic_DNA"/>
</dbReference>
<sequence>MGGRWKLTHAAASTVQVGAAPHRPAGHFSPNSDGEKGAGRSLGALAATLVIGETVDDSAPLPVPIRGEDAGRQVRGSANDRGEKPLKLTRAAALLGALALSGFAATELQAASGVCRQLEADLAAASRGGGSKPDLLRKYDDAIVRQRQQISKAVSQSSRAGCGFSLSRRNANACATLDATIDRMAANLDSLQAKRAELAGGGSRRDRARILASLDANGCRDDAAPPKPATGRNASRGTGDRNLLDRLLGSDAIGPGAPDRPEEPNQAVGPRDIRTMLDNADDMGQPHGEFRTMCVRTCDGYFFPMSNAASLSDFERDQKNCDSSCPGTEMQVFYTRGFGADSGGMTSSVTGRPYSELPTAYLYKQPARPPACGCNAAQNFEIIAGNPPSPKQADPADLESLANVEGRLDREAIERLAVKPAPTTLPPPEQRRIRVVGPTFLPDPAAATDLQAPVPRAAR</sequence>
<feature type="region of interest" description="Disordered" evidence="1">
    <location>
        <begin position="58"/>
        <end position="83"/>
    </location>
</feature>
<protein>
    <recommendedName>
        <fullName evidence="4">DUF2865 domain-containing protein</fullName>
    </recommendedName>
</protein>
<name>A0ABM9E7Y3_9HYPH</name>
<feature type="compositionally biased region" description="Basic and acidic residues" evidence="1">
    <location>
        <begin position="66"/>
        <end position="83"/>
    </location>
</feature>
<dbReference type="RefSeq" id="WP_254020210.1">
    <property type="nucleotide sequence ID" value="NZ_CAKXZT010000140.1"/>
</dbReference>
<accession>A0ABM9E7Y3</accession>
<keyword evidence="3" id="KW-1185">Reference proteome</keyword>
<feature type="region of interest" description="Disordered" evidence="1">
    <location>
        <begin position="1"/>
        <end position="39"/>
    </location>
</feature>
<comment type="caution">
    <text evidence="2">The sequence shown here is derived from an EMBL/GenBank/DDBJ whole genome shotgun (WGS) entry which is preliminary data.</text>
</comment>
<reference evidence="2 3" key="1">
    <citation type="submission" date="2022-03" db="EMBL/GenBank/DDBJ databases">
        <authorList>
            <person name="Brunel B."/>
        </authorList>
    </citation>
    <scope>NUCLEOTIDE SEQUENCE [LARGE SCALE GENOMIC DNA]</scope>
    <source>
        <strain evidence="2">STM5069sample</strain>
    </source>
</reference>
<proteinExistence type="predicted"/>
<evidence type="ECO:0000256" key="1">
    <source>
        <dbReference type="SAM" id="MobiDB-lite"/>
    </source>
</evidence>
<evidence type="ECO:0000313" key="3">
    <source>
        <dbReference type="Proteomes" id="UP001153050"/>
    </source>
</evidence>
<dbReference type="InterPro" id="IPR021293">
    <property type="entry name" value="DUF2865"/>
</dbReference>
<evidence type="ECO:0008006" key="4">
    <source>
        <dbReference type="Google" id="ProtNLM"/>
    </source>
</evidence>
<gene>
    <name evidence="2" type="ORF">MES5069_440191</name>
</gene>
<dbReference type="Proteomes" id="UP001153050">
    <property type="component" value="Unassembled WGS sequence"/>
</dbReference>
<evidence type="ECO:0000313" key="2">
    <source>
        <dbReference type="EMBL" id="CAH2404885.1"/>
    </source>
</evidence>
<dbReference type="Pfam" id="PF11064">
    <property type="entry name" value="DUF2865"/>
    <property type="match status" value="1"/>
</dbReference>
<feature type="region of interest" description="Disordered" evidence="1">
    <location>
        <begin position="217"/>
        <end position="269"/>
    </location>
</feature>
<organism evidence="2 3">
    <name type="scientific">Mesorhizobium escarrei</name>
    <dbReference type="NCBI Taxonomy" id="666018"/>
    <lineage>
        <taxon>Bacteria</taxon>
        <taxon>Pseudomonadati</taxon>
        <taxon>Pseudomonadota</taxon>
        <taxon>Alphaproteobacteria</taxon>
        <taxon>Hyphomicrobiales</taxon>
        <taxon>Phyllobacteriaceae</taxon>
        <taxon>Mesorhizobium</taxon>
    </lineage>
</organism>